<evidence type="ECO:0000256" key="3">
    <source>
        <dbReference type="ARBA" id="ARBA00022679"/>
    </source>
</evidence>
<comment type="similarity">
    <text evidence="1">Belongs to the glycosyltransferase 2 family.</text>
</comment>
<organism evidence="5 6">
    <name type="scientific">Elongatibacter sediminis</name>
    <dbReference type="NCBI Taxonomy" id="3119006"/>
    <lineage>
        <taxon>Bacteria</taxon>
        <taxon>Pseudomonadati</taxon>
        <taxon>Pseudomonadota</taxon>
        <taxon>Gammaproteobacteria</taxon>
        <taxon>Chromatiales</taxon>
        <taxon>Wenzhouxiangellaceae</taxon>
        <taxon>Elongatibacter</taxon>
    </lineage>
</organism>
<comment type="caution">
    <text evidence="5">The sequence shown here is derived from an EMBL/GenBank/DDBJ whole genome shotgun (WGS) entry which is preliminary data.</text>
</comment>
<dbReference type="InterPro" id="IPR029044">
    <property type="entry name" value="Nucleotide-diphossugar_trans"/>
</dbReference>
<dbReference type="PANTHER" id="PTHR43179">
    <property type="entry name" value="RHAMNOSYLTRANSFERASE WBBL"/>
    <property type="match status" value="1"/>
</dbReference>
<dbReference type="RefSeq" id="WP_354693757.1">
    <property type="nucleotide sequence ID" value="NZ_JAZHOG010000001.1"/>
</dbReference>
<dbReference type="SUPFAM" id="SSF53448">
    <property type="entry name" value="Nucleotide-diphospho-sugar transferases"/>
    <property type="match status" value="1"/>
</dbReference>
<name>A0AAW9R9P6_9GAMM</name>
<keyword evidence="6" id="KW-1185">Reference proteome</keyword>
<dbReference type="AlphaFoldDB" id="A0AAW9R9P6"/>
<dbReference type="GO" id="GO:0016757">
    <property type="term" value="F:glycosyltransferase activity"/>
    <property type="evidence" value="ECO:0007669"/>
    <property type="project" value="UniProtKB-KW"/>
</dbReference>
<evidence type="ECO:0000259" key="4">
    <source>
        <dbReference type="Pfam" id="PF00535"/>
    </source>
</evidence>
<dbReference type="InterPro" id="IPR001173">
    <property type="entry name" value="Glyco_trans_2-like"/>
</dbReference>
<keyword evidence="2 5" id="KW-0328">Glycosyltransferase</keyword>
<reference evidence="5 6" key="1">
    <citation type="submission" date="2024-02" db="EMBL/GenBank/DDBJ databases">
        <title>A novel Wenzhouxiangellaceae bacterium, isolated from coastal sediments.</title>
        <authorList>
            <person name="Du Z.-J."/>
            <person name="Ye Y.-Q."/>
            <person name="Zhang X.-Y."/>
        </authorList>
    </citation>
    <scope>NUCLEOTIDE SEQUENCE [LARGE SCALE GENOMIC DNA]</scope>
    <source>
        <strain evidence="5 6">CH-27</strain>
    </source>
</reference>
<dbReference type="Proteomes" id="UP001359886">
    <property type="component" value="Unassembled WGS sequence"/>
</dbReference>
<evidence type="ECO:0000256" key="1">
    <source>
        <dbReference type="ARBA" id="ARBA00006739"/>
    </source>
</evidence>
<dbReference type="Gene3D" id="3.90.550.10">
    <property type="entry name" value="Spore Coat Polysaccharide Biosynthesis Protein SpsA, Chain A"/>
    <property type="match status" value="1"/>
</dbReference>
<evidence type="ECO:0000313" key="5">
    <source>
        <dbReference type="EMBL" id="MEJ8566438.1"/>
    </source>
</evidence>
<dbReference type="Pfam" id="PF00535">
    <property type="entry name" value="Glycos_transf_2"/>
    <property type="match status" value="1"/>
</dbReference>
<dbReference type="PANTHER" id="PTHR43179:SF12">
    <property type="entry name" value="GALACTOFURANOSYLTRANSFERASE GLFT2"/>
    <property type="match status" value="1"/>
</dbReference>
<accession>A0AAW9R9P6</accession>
<sequence length="298" mass="33130">MDKPFVSVIIPSYCRPGPLRRCLQRLREQTYPTGRFEVIVVDDGSNPPLDDVAASLRDLLDITLMRQKNSGPAAARNRGAAEARGELLLFTDDDCLPDPGWIEAFAQSHTRTPLALLGGEMVNHCPDNSCAVASQIILDSAYTFYNSDPVNARFFASSNIALPADTYHSVGGFSEAFRTASEDRELCDRWRWRGHPLVSVPAAVVRHTKSPSLREFVHQHFSYGRGAFQFHRERARRGTVHVSREVFRYPVFLWTLLRAAAAQPLRRFVPVASLLCVAQAVNALGFGYAAVRGTGPHH</sequence>
<dbReference type="EMBL" id="JAZHOG010000001">
    <property type="protein sequence ID" value="MEJ8566438.1"/>
    <property type="molecule type" value="Genomic_DNA"/>
</dbReference>
<gene>
    <name evidence="5" type="ORF">V3330_02265</name>
</gene>
<keyword evidence="3 5" id="KW-0808">Transferase</keyword>
<evidence type="ECO:0000313" key="6">
    <source>
        <dbReference type="Proteomes" id="UP001359886"/>
    </source>
</evidence>
<proteinExistence type="inferred from homology"/>
<feature type="domain" description="Glycosyltransferase 2-like" evidence="4">
    <location>
        <begin position="7"/>
        <end position="126"/>
    </location>
</feature>
<evidence type="ECO:0000256" key="2">
    <source>
        <dbReference type="ARBA" id="ARBA00022676"/>
    </source>
</evidence>
<dbReference type="EC" id="2.4.-.-" evidence="5"/>
<protein>
    <submittedName>
        <fullName evidence="5">Glycosyltransferase</fullName>
        <ecNumber evidence="5">2.4.-.-</ecNumber>
    </submittedName>
</protein>
<dbReference type="CDD" id="cd00761">
    <property type="entry name" value="Glyco_tranf_GTA_type"/>
    <property type="match status" value="1"/>
</dbReference>